<dbReference type="Proteomes" id="UP000324222">
    <property type="component" value="Unassembled WGS sequence"/>
</dbReference>
<dbReference type="EMBL" id="VSRR010002704">
    <property type="protein sequence ID" value="MPC32831.1"/>
    <property type="molecule type" value="Genomic_DNA"/>
</dbReference>
<evidence type="ECO:0000313" key="3">
    <source>
        <dbReference type="Proteomes" id="UP000324222"/>
    </source>
</evidence>
<evidence type="ECO:0000256" key="1">
    <source>
        <dbReference type="SAM" id="MobiDB-lite"/>
    </source>
</evidence>
<feature type="region of interest" description="Disordered" evidence="1">
    <location>
        <begin position="102"/>
        <end position="124"/>
    </location>
</feature>
<protein>
    <submittedName>
        <fullName evidence="2">Uncharacterized protein</fullName>
    </submittedName>
</protein>
<dbReference type="AlphaFoldDB" id="A0A5B7EF02"/>
<feature type="compositionally biased region" description="Polar residues" evidence="1">
    <location>
        <begin position="26"/>
        <end position="37"/>
    </location>
</feature>
<accession>A0A5B7EF02</accession>
<gene>
    <name evidence="2" type="ORF">E2C01_026162</name>
</gene>
<feature type="region of interest" description="Disordered" evidence="1">
    <location>
        <begin position="1"/>
        <end position="52"/>
    </location>
</feature>
<proteinExistence type="predicted"/>
<comment type="caution">
    <text evidence="2">The sequence shown here is derived from an EMBL/GenBank/DDBJ whole genome shotgun (WGS) entry which is preliminary data.</text>
</comment>
<keyword evidence="3" id="KW-1185">Reference proteome</keyword>
<reference evidence="2 3" key="1">
    <citation type="submission" date="2019-05" db="EMBL/GenBank/DDBJ databases">
        <title>Another draft genome of Portunus trituberculatus and its Hox gene families provides insights of decapod evolution.</title>
        <authorList>
            <person name="Jeong J.-H."/>
            <person name="Song I."/>
            <person name="Kim S."/>
            <person name="Choi T."/>
            <person name="Kim D."/>
            <person name="Ryu S."/>
            <person name="Kim W."/>
        </authorList>
    </citation>
    <scope>NUCLEOTIDE SEQUENCE [LARGE SCALE GENOMIC DNA]</scope>
    <source>
        <tissue evidence="2">Muscle</tissue>
    </source>
</reference>
<name>A0A5B7EF02_PORTR</name>
<organism evidence="2 3">
    <name type="scientific">Portunus trituberculatus</name>
    <name type="common">Swimming crab</name>
    <name type="synonym">Neptunus trituberculatus</name>
    <dbReference type="NCBI Taxonomy" id="210409"/>
    <lineage>
        <taxon>Eukaryota</taxon>
        <taxon>Metazoa</taxon>
        <taxon>Ecdysozoa</taxon>
        <taxon>Arthropoda</taxon>
        <taxon>Crustacea</taxon>
        <taxon>Multicrustacea</taxon>
        <taxon>Malacostraca</taxon>
        <taxon>Eumalacostraca</taxon>
        <taxon>Eucarida</taxon>
        <taxon>Decapoda</taxon>
        <taxon>Pleocyemata</taxon>
        <taxon>Brachyura</taxon>
        <taxon>Eubrachyura</taxon>
        <taxon>Portunoidea</taxon>
        <taxon>Portunidae</taxon>
        <taxon>Portuninae</taxon>
        <taxon>Portunus</taxon>
    </lineage>
</organism>
<evidence type="ECO:0000313" key="2">
    <source>
        <dbReference type="EMBL" id="MPC32831.1"/>
    </source>
</evidence>
<sequence>MAVWWSSPRQPVRKKRDKEHQRREIQPTQAGYVNQSRGYDAATPPSSEKGRSEIRPFVSLFRIYLRGRKQTGLLIQLTNDPHVLGLADVTTTTTTTITTSTNDAQHHQNTSATHPVRSPFHATSPRSTLCSACATTT</sequence>